<dbReference type="Proteomes" id="UP000717328">
    <property type="component" value="Unassembled WGS sequence"/>
</dbReference>
<feature type="region of interest" description="Disordered" evidence="1">
    <location>
        <begin position="91"/>
        <end position="121"/>
    </location>
</feature>
<gene>
    <name evidence="2" type="ORF">H0H81_005833</name>
</gene>
<reference evidence="2" key="2">
    <citation type="submission" date="2021-10" db="EMBL/GenBank/DDBJ databases">
        <title>Phylogenomics reveals ancestral predisposition of the termite-cultivated fungus Termitomyces towards a domesticated lifestyle.</title>
        <authorList>
            <person name="Auxier B."/>
            <person name="Grum-Grzhimaylo A."/>
            <person name="Cardenas M.E."/>
            <person name="Lodge J.D."/>
            <person name="Laessoe T."/>
            <person name="Pedersen O."/>
            <person name="Smith M.E."/>
            <person name="Kuyper T.W."/>
            <person name="Franco-Molano E.A."/>
            <person name="Baroni T.J."/>
            <person name="Aanen D.K."/>
        </authorList>
    </citation>
    <scope>NUCLEOTIDE SEQUENCE</scope>
    <source>
        <strain evidence="2">D49</strain>
    </source>
</reference>
<proteinExistence type="predicted"/>
<keyword evidence="3" id="KW-1185">Reference proteome</keyword>
<feature type="region of interest" description="Disordered" evidence="1">
    <location>
        <begin position="367"/>
        <end position="396"/>
    </location>
</feature>
<sequence length="497" mass="51284">MGVPVTRRSAGVSPALPIRQICDLSTTEDPVTKPNTSKPATHLHKQTTAAIEPIRPPTLGFQLRRSAEHAPCKTTPTTLTATQYKLEELTTAPEPPAKRTGKSTTPAHCTTAATKSSTPTTAAAISTTARVYSPSADQPVVAAPSRARLAAEALSTTVFAPTTDPAAATVLTNAPTHTTPACMTTSVAAVSITKSTPSLATPANSSIATASGRTDEPLEQARRTGNHCIDGQAHARNSNNRHHRSLANLTRHFDRHAYDANTLDTHSMGRPVQMTAALYKFTESAAVATVKGTAARTPAFAADEPTKPAWRMTPSKPAAVERANAAAFKPAACKFEPAPCTTAPTTPSTRTAPSAARTTLIIAPAPDVSAGEPCRLPPAESKTTPATPTKLNATSESTVTRATAAVATVGPLTRGFPLRTPTQPLPLASATLTAHASKPAHLTEENLVMAPTPVIPAAQCPIECATTAPPARTPAVSPVTPEAAATSTTIAAAFNTA</sequence>
<feature type="non-terminal residue" evidence="2">
    <location>
        <position position="497"/>
    </location>
</feature>
<dbReference type="AlphaFoldDB" id="A0A9P7K218"/>
<feature type="compositionally biased region" description="Low complexity" evidence="1">
    <location>
        <begin position="110"/>
        <end position="121"/>
    </location>
</feature>
<evidence type="ECO:0000313" key="2">
    <source>
        <dbReference type="EMBL" id="KAG5633703.1"/>
    </source>
</evidence>
<organism evidence="2 3">
    <name type="scientific">Sphagnurus paluster</name>
    <dbReference type="NCBI Taxonomy" id="117069"/>
    <lineage>
        <taxon>Eukaryota</taxon>
        <taxon>Fungi</taxon>
        <taxon>Dikarya</taxon>
        <taxon>Basidiomycota</taxon>
        <taxon>Agaricomycotina</taxon>
        <taxon>Agaricomycetes</taxon>
        <taxon>Agaricomycetidae</taxon>
        <taxon>Agaricales</taxon>
        <taxon>Tricholomatineae</taxon>
        <taxon>Lyophyllaceae</taxon>
        <taxon>Sphagnurus</taxon>
    </lineage>
</organism>
<reference evidence="2" key="1">
    <citation type="submission" date="2021-02" db="EMBL/GenBank/DDBJ databases">
        <authorList>
            <person name="Nieuwenhuis M."/>
            <person name="Van De Peppel L.J.J."/>
        </authorList>
    </citation>
    <scope>NUCLEOTIDE SEQUENCE</scope>
    <source>
        <strain evidence="2">D49</strain>
    </source>
</reference>
<accession>A0A9P7K218</accession>
<comment type="caution">
    <text evidence="2">The sequence shown here is derived from an EMBL/GenBank/DDBJ whole genome shotgun (WGS) entry which is preliminary data.</text>
</comment>
<feature type="compositionally biased region" description="Polar residues" evidence="1">
    <location>
        <begin position="197"/>
        <end position="212"/>
    </location>
</feature>
<evidence type="ECO:0000256" key="1">
    <source>
        <dbReference type="SAM" id="MobiDB-lite"/>
    </source>
</evidence>
<feature type="region of interest" description="Disordered" evidence="1">
    <location>
        <begin position="197"/>
        <end position="221"/>
    </location>
</feature>
<name>A0A9P7K218_9AGAR</name>
<evidence type="ECO:0000313" key="3">
    <source>
        <dbReference type="Proteomes" id="UP000717328"/>
    </source>
</evidence>
<feature type="compositionally biased region" description="Polar residues" evidence="1">
    <location>
        <begin position="381"/>
        <end position="392"/>
    </location>
</feature>
<dbReference type="EMBL" id="JABCKI010007204">
    <property type="protein sequence ID" value="KAG5633703.1"/>
    <property type="molecule type" value="Genomic_DNA"/>
</dbReference>
<protein>
    <submittedName>
        <fullName evidence="2">Uncharacterized protein</fullName>
    </submittedName>
</protein>